<evidence type="ECO:0008006" key="3">
    <source>
        <dbReference type="Google" id="ProtNLM"/>
    </source>
</evidence>
<accession>A0ABT5BTT7</accession>
<evidence type="ECO:0000313" key="1">
    <source>
        <dbReference type="EMBL" id="MDC0677133.1"/>
    </source>
</evidence>
<reference evidence="1 2" key="1">
    <citation type="submission" date="2023-01" db="EMBL/GenBank/DDBJ databases">
        <title>Minimal conservation of predation-associated metabolite biosynthetic gene clusters underscores biosynthetic potential of Myxococcota including descriptions for ten novel species: Archangium lansinium sp. nov., Myxococcus landrumus sp. nov., Nannocystis bai.</title>
        <authorList>
            <person name="Ahearne A."/>
            <person name="Stevens C."/>
            <person name="Dowd S."/>
        </authorList>
    </citation>
    <scope>NUCLEOTIDE SEQUENCE [LARGE SCALE GENOMIC DNA]</scope>
    <source>
        <strain evidence="1 2">WIWO2</strain>
    </source>
</reference>
<dbReference type="EMBL" id="JAQNDK010000001">
    <property type="protein sequence ID" value="MDC0677133.1"/>
    <property type="molecule type" value="Genomic_DNA"/>
</dbReference>
<dbReference type="RefSeq" id="WP_272093903.1">
    <property type="nucleotide sequence ID" value="NZ_JAQNDK010000001.1"/>
</dbReference>
<gene>
    <name evidence="1" type="ORF">POL72_05225</name>
</gene>
<keyword evidence="2" id="KW-1185">Reference proteome</keyword>
<dbReference type="Proteomes" id="UP001217485">
    <property type="component" value="Unassembled WGS sequence"/>
</dbReference>
<comment type="caution">
    <text evidence="1">The sequence shown here is derived from an EMBL/GenBank/DDBJ whole genome shotgun (WGS) entry which is preliminary data.</text>
</comment>
<proteinExistence type="predicted"/>
<sequence length="235" mass="25664">MRHLGMPMLAHVPAFRARRPLAAGAGRAGVACVAVAAIALLAGCGGSPTAPRQDDVFYLHGAAGTLSKDSSFEVYFPPLDAPATDRVPRRIGVGLMNGDVRMSRPMDWNVGGADYTPERRFITYQSPRQFLFSIYERIDSPDEPWPDVLKRYEADLEEQGAEILSGRAPVATANTQGRSYLVKAKIPSKPVSDAFAHEILLRSPRRILLVQIVHHENVDANADEITAALQSLTVY</sequence>
<organism evidence="1 2">
    <name type="scientific">Sorangium atrum</name>
    <dbReference type="NCBI Taxonomy" id="2995308"/>
    <lineage>
        <taxon>Bacteria</taxon>
        <taxon>Pseudomonadati</taxon>
        <taxon>Myxococcota</taxon>
        <taxon>Polyangia</taxon>
        <taxon>Polyangiales</taxon>
        <taxon>Polyangiaceae</taxon>
        <taxon>Sorangium</taxon>
    </lineage>
</organism>
<protein>
    <recommendedName>
        <fullName evidence="3">Lipoprotein</fullName>
    </recommendedName>
</protein>
<evidence type="ECO:0000313" key="2">
    <source>
        <dbReference type="Proteomes" id="UP001217485"/>
    </source>
</evidence>
<name>A0ABT5BTT7_9BACT</name>